<evidence type="ECO:0000313" key="7">
    <source>
        <dbReference type="Proteomes" id="UP000319255"/>
    </source>
</evidence>
<protein>
    <submittedName>
        <fullName evidence="6">Gfo/Idh/MocA family oxidoreductase</fullName>
    </submittedName>
</protein>
<dbReference type="PANTHER" id="PTHR22604:SF105">
    <property type="entry name" value="TRANS-1,2-DIHYDROBENZENE-1,2-DIOL DEHYDROGENASE"/>
    <property type="match status" value="1"/>
</dbReference>
<evidence type="ECO:0000256" key="3">
    <source>
        <dbReference type="SAM" id="MobiDB-lite"/>
    </source>
</evidence>
<comment type="caution">
    <text evidence="6">The sequence shown here is derived from an EMBL/GenBank/DDBJ whole genome shotgun (WGS) entry which is preliminary data.</text>
</comment>
<dbReference type="AlphaFoldDB" id="A0A501WLJ3"/>
<dbReference type="Proteomes" id="UP000319255">
    <property type="component" value="Unassembled WGS sequence"/>
</dbReference>
<dbReference type="Pfam" id="PF01408">
    <property type="entry name" value="GFO_IDH_MocA"/>
    <property type="match status" value="1"/>
</dbReference>
<reference evidence="6 7" key="1">
    <citation type="submission" date="2019-06" db="EMBL/GenBank/DDBJ databases">
        <title>A novel bacterium of genus Amaricoccus, isolated from marine sediment.</title>
        <authorList>
            <person name="Huang H."/>
            <person name="Mo K."/>
            <person name="Hu Y."/>
        </authorList>
    </citation>
    <scope>NUCLEOTIDE SEQUENCE [LARGE SCALE GENOMIC DNA]</scope>
    <source>
        <strain evidence="6 7">HB172011</strain>
    </source>
</reference>
<dbReference type="InterPro" id="IPR000683">
    <property type="entry name" value="Gfo/Idh/MocA-like_OxRdtase_N"/>
</dbReference>
<keyword evidence="2" id="KW-0560">Oxidoreductase</keyword>
<feature type="domain" description="GFO/IDH/MocA-like oxidoreductase" evidence="5">
    <location>
        <begin position="132"/>
        <end position="247"/>
    </location>
</feature>
<organism evidence="6 7">
    <name type="scientific">Amaricoccus solimangrovi</name>
    <dbReference type="NCBI Taxonomy" id="2589815"/>
    <lineage>
        <taxon>Bacteria</taxon>
        <taxon>Pseudomonadati</taxon>
        <taxon>Pseudomonadota</taxon>
        <taxon>Alphaproteobacteria</taxon>
        <taxon>Rhodobacterales</taxon>
        <taxon>Paracoccaceae</taxon>
        <taxon>Amaricoccus</taxon>
    </lineage>
</organism>
<feature type="region of interest" description="Disordered" evidence="3">
    <location>
        <begin position="333"/>
        <end position="352"/>
    </location>
</feature>
<name>A0A501WLJ3_9RHOB</name>
<dbReference type="Pfam" id="PF22725">
    <property type="entry name" value="GFO_IDH_MocA_C3"/>
    <property type="match status" value="1"/>
</dbReference>
<gene>
    <name evidence="6" type="ORF">FJM51_15445</name>
</gene>
<dbReference type="InterPro" id="IPR055170">
    <property type="entry name" value="GFO_IDH_MocA-like_dom"/>
</dbReference>
<feature type="domain" description="Gfo/Idh/MocA-like oxidoreductase N-terminal" evidence="4">
    <location>
        <begin position="6"/>
        <end position="110"/>
    </location>
</feature>
<dbReference type="Gene3D" id="3.30.360.10">
    <property type="entry name" value="Dihydrodipicolinate Reductase, domain 2"/>
    <property type="match status" value="1"/>
</dbReference>
<dbReference type="OrthoDB" id="9815825at2"/>
<dbReference type="EMBL" id="VFRP01000016">
    <property type="protein sequence ID" value="TPE49275.1"/>
    <property type="molecule type" value="Genomic_DNA"/>
</dbReference>
<accession>A0A501WLJ3</accession>
<dbReference type="InterPro" id="IPR050984">
    <property type="entry name" value="Gfo/Idh/MocA_domain"/>
</dbReference>
<evidence type="ECO:0000259" key="5">
    <source>
        <dbReference type="Pfam" id="PF22725"/>
    </source>
</evidence>
<sequence length="352" mass="37483">MTLEPVRWGILGAARIAEGAVLPGMTRSPACAPVALAARDETRARAMADKFGIPNAYGSYEALLADPEVEAVYVALPNHLHVEWVANAAAAGKHVLVEKPIALTRADLAALEGLDPSLKVAEAFMVRHQPRWQALRAKIASGEHGAPRTVSSLLSFMMTNADDFRTRPEWGGGAIYDLGCYTAMAARFVFGREPERAFATCARDARGIDMFSSVILDFGAGCHAIFSVSLAEASSQSLQVVCERAFIELPKAYVPSRTEPNLIHVDLSADHAKSDLATLSFDALDQYEAEVTNFARAVRGEDAPFYGLDDARANMACVDAIFASAASGGWAKVDPARPTSAMPPARAGSSGT</sequence>
<dbReference type="GO" id="GO:0000166">
    <property type="term" value="F:nucleotide binding"/>
    <property type="evidence" value="ECO:0007669"/>
    <property type="project" value="InterPro"/>
</dbReference>
<dbReference type="Gene3D" id="3.40.50.720">
    <property type="entry name" value="NAD(P)-binding Rossmann-like Domain"/>
    <property type="match status" value="1"/>
</dbReference>
<dbReference type="PANTHER" id="PTHR22604">
    <property type="entry name" value="OXIDOREDUCTASES"/>
    <property type="match status" value="1"/>
</dbReference>
<dbReference type="RefSeq" id="WP_140455040.1">
    <property type="nucleotide sequence ID" value="NZ_VFRP01000016.1"/>
</dbReference>
<dbReference type="SUPFAM" id="SSF55347">
    <property type="entry name" value="Glyceraldehyde-3-phosphate dehydrogenase-like, C-terminal domain"/>
    <property type="match status" value="1"/>
</dbReference>
<evidence type="ECO:0000256" key="1">
    <source>
        <dbReference type="ARBA" id="ARBA00010928"/>
    </source>
</evidence>
<evidence type="ECO:0000256" key="2">
    <source>
        <dbReference type="ARBA" id="ARBA00023002"/>
    </source>
</evidence>
<dbReference type="GO" id="GO:0016491">
    <property type="term" value="F:oxidoreductase activity"/>
    <property type="evidence" value="ECO:0007669"/>
    <property type="project" value="UniProtKB-KW"/>
</dbReference>
<evidence type="ECO:0000313" key="6">
    <source>
        <dbReference type="EMBL" id="TPE49275.1"/>
    </source>
</evidence>
<proteinExistence type="inferred from homology"/>
<comment type="similarity">
    <text evidence="1">Belongs to the Gfo/Idh/MocA family.</text>
</comment>
<evidence type="ECO:0000259" key="4">
    <source>
        <dbReference type="Pfam" id="PF01408"/>
    </source>
</evidence>
<dbReference type="SUPFAM" id="SSF51735">
    <property type="entry name" value="NAD(P)-binding Rossmann-fold domains"/>
    <property type="match status" value="1"/>
</dbReference>
<keyword evidence="7" id="KW-1185">Reference proteome</keyword>
<dbReference type="InterPro" id="IPR036291">
    <property type="entry name" value="NAD(P)-bd_dom_sf"/>
</dbReference>